<organism evidence="1 2">
    <name type="scientific">Penicillium brevicompactum</name>
    <dbReference type="NCBI Taxonomy" id="5074"/>
    <lineage>
        <taxon>Eukaryota</taxon>
        <taxon>Fungi</taxon>
        <taxon>Dikarya</taxon>
        <taxon>Ascomycota</taxon>
        <taxon>Pezizomycotina</taxon>
        <taxon>Eurotiomycetes</taxon>
        <taxon>Eurotiomycetidae</taxon>
        <taxon>Eurotiales</taxon>
        <taxon>Aspergillaceae</taxon>
        <taxon>Penicillium</taxon>
    </lineage>
</organism>
<evidence type="ECO:0000313" key="1">
    <source>
        <dbReference type="EMBL" id="KAJ5328885.1"/>
    </source>
</evidence>
<gene>
    <name evidence="1" type="ORF">N7452_009275</name>
</gene>
<comment type="caution">
    <text evidence="1">The sequence shown here is derived from an EMBL/GenBank/DDBJ whole genome shotgun (WGS) entry which is preliminary data.</text>
</comment>
<dbReference type="EMBL" id="JAPZBQ010000005">
    <property type="protein sequence ID" value="KAJ5328885.1"/>
    <property type="molecule type" value="Genomic_DNA"/>
</dbReference>
<reference evidence="1" key="2">
    <citation type="journal article" date="2023" name="IMA Fungus">
        <title>Comparative genomic study of the Penicillium genus elucidates a diverse pangenome and 15 lateral gene transfer events.</title>
        <authorList>
            <person name="Petersen C."/>
            <person name="Sorensen T."/>
            <person name="Nielsen M.R."/>
            <person name="Sondergaard T.E."/>
            <person name="Sorensen J.L."/>
            <person name="Fitzpatrick D.A."/>
            <person name="Frisvad J.C."/>
            <person name="Nielsen K.L."/>
        </authorList>
    </citation>
    <scope>NUCLEOTIDE SEQUENCE</scope>
    <source>
        <strain evidence="1">IBT 35673</strain>
    </source>
</reference>
<name>A0A9W9Q8I3_PENBR</name>
<reference evidence="1" key="1">
    <citation type="submission" date="2022-12" db="EMBL/GenBank/DDBJ databases">
        <authorList>
            <person name="Petersen C."/>
        </authorList>
    </citation>
    <scope>NUCLEOTIDE SEQUENCE</scope>
    <source>
        <strain evidence="1">IBT 35673</strain>
    </source>
</reference>
<evidence type="ECO:0000313" key="2">
    <source>
        <dbReference type="Proteomes" id="UP001147695"/>
    </source>
</evidence>
<sequence>MSTRAKLTFGVNMTKNDRNLQRVWTPLNLGNLQNEQQEIDRLIIFDLIRQIYDPLLAAFLAIPGNLWNQQFSYGGTRRMQKKLRNLQFYMPTAVQNIEKNDLGLYLFDVLRYYRFTADSWRAPLPPPAPEVVGAPHPEAPRVVPFTAINTKWTVTNPPILDFAGDASSIGIPANL</sequence>
<accession>A0A9W9Q8I3</accession>
<dbReference type="Proteomes" id="UP001147695">
    <property type="component" value="Unassembled WGS sequence"/>
</dbReference>
<protein>
    <submittedName>
        <fullName evidence="1">Uncharacterized protein</fullName>
    </submittedName>
</protein>
<proteinExistence type="predicted"/>
<dbReference type="AlphaFoldDB" id="A0A9W9Q8I3"/>